<evidence type="ECO:0000313" key="2">
    <source>
        <dbReference type="Proteomes" id="UP000183810"/>
    </source>
</evidence>
<dbReference type="InterPro" id="IPR004304">
    <property type="entry name" value="FmdA_AmdA"/>
</dbReference>
<evidence type="ECO:0000313" key="1">
    <source>
        <dbReference type="EMBL" id="APE33923.1"/>
    </source>
</evidence>
<dbReference type="PANTHER" id="PTHR31891">
    <property type="entry name" value="FORMAMIDASE C869.04-RELATED"/>
    <property type="match status" value="1"/>
</dbReference>
<dbReference type="KEGG" id="nsl:BOX37_08020"/>
<gene>
    <name evidence="1" type="ORF">BOX37_08020</name>
</gene>
<dbReference type="EMBL" id="CP018082">
    <property type="protein sequence ID" value="APE33923.1"/>
    <property type="molecule type" value="Genomic_DNA"/>
</dbReference>
<dbReference type="OrthoDB" id="9785236at2"/>
<protein>
    <recommendedName>
        <fullName evidence="3">Acetamidase</fullName>
    </recommendedName>
</protein>
<dbReference type="Gene3D" id="3.10.28.20">
    <property type="entry name" value="Acetamidase/Formamidase-like domains"/>
    <property type="match status" value="1"/>
</dbReference>
<dbReference type="Proteomes" id="UP000183810">
    <property type="component" value="Chromosome"/>
</dbReference>
<dbReference type="Pfam" id="PF03069">
    <property type="entry name" value="FmdA_AmdA"/>
    <property type="match status" value="1"/>
</dbReference>
<dbReference type="GO" id="GO:0016811">
    <property type="term" value="F:hydrolase activity, acting on carbon-nitrogen (but not peptide) bonds, in linear amides"/>
    <property type="evidence" value="ECO:0007669"/>
    <property type="project" value="InterPro"/>
</dbReference>
<evidence type="ECO:0008006" key="3">
    <source>
        <dbReference type="Google" id="ProtNLM"/>
    </source>
</evidence>
<dbReference type="Gene3D" id="2.60.120.580">
    <property type="entry name" value="Acetamidase/Formamidase-like domains"/>
    <property type="match status" value="2"/>
</dbReference>
<sequence>MSEILTAGVDPGTADHYLWCTPDTVSWGTLPTPDTPAVLTVDSGDTVTFDTVSQEGLMEDQGRDPIAYFGQYGVGRAQVLPEAVELAASDLHRTPAPPGPHIVLGPVRVRGARAGDWLRVDFLDLTPRVPYGIISSRHGRGALPELLPHSADGAAVPVVSKFCSLDEPGTSAVFGYDTRRARIELAPFLGLCGVTPEGSAARSTIPPGAFGGNIDIREIVAGSALFLPVQVEGAGFYLGDPHFAQGNGEIALTALEGSLRATARLTIVHSGLPQHASFPFVETDEHWVVLGMDADLDVAMRHCARLAVEFLSSHTGMTPTDAYLYLSAAGDFAVTQVVDLVKGVHCSIRKRDFAH</sequence>
<name>A0A1J0VPG4_9NOCA</name>
<dbReference type="RefSeq" id="WP_071927104.1">
    <property type="nucleotide sequence ID" value="NZ_CP018082.1"/>
</dbReference>
<keyword evidence="2" id="KW-1185">Reference proteome</keyword>
<dbReference type="SUPFAM" id="SSF141130">
    <property type="entry name" value="Acetamidase/Formamidase-like"/>
    <property type="match status" value="1"/>
</dbReference>
<organism evidence="1 2">
    <name type="scientific">Nocardia mangyaensis</name>
    <dbReference type="NCBI Taxonomy" id="2213200"/>
    <lineage>
        <taxon>Bacteria</taxon>
        <taxon>Bacillati</taxon>
        <taxon>Actinomycetota</taxon>
        <taxon>Actinomycetes</taxon>
        <taxon>Mycobacteriales</taxon>
        <taxon>Nocardiaceae</taxon>
        <taxon>Nocardia</taxon>
    </lineage>
</organism>
<dbReference type="AlphaFoldDB" id="A0A1J0VPG4"/>
<reference evidence="1" key="1">
    <citation type="submission" date="2016-11" db="EMBL/GenBank/DDBJ databases">
        <authorList>
            <person name="Jaros S."/>
            <person name="Januszkiewicz K."/>
            <person name="Wedrychowicz H."/>
        </authorList>
    </citation>
    <scope>NUCLEOTIDE SEQUENCE [LARGE SCALE GENOMIC DNA]</scope>
    <source>
        <strain evidence="1">Y48</strain>
    </source>
</reference>
<proteinExistence type="predicted"/>
<dbReference type="PANTHER" id="PTHR31891:SF1">
    <property type="entry name" value="FORMAMIDASE C869.04-RELATED"/>
    <property type="match status" value="1"/>
</dbReference>
<accession>A0A1J0VPG4</accession>